<sequence length="305" mass="33348">MSTFFRKTLPLFFLYFVSSSSLLVLNKVAIKAIPNASLLLFTQLGSTVVIVAAPALVGKARINFKPEGRVARAYSTVAVVFLATIYSNFQVIHSIGVNPFIVLRCSTPLMVSVLDWAFMDRTLPDWKSALALSGILSSGLMYARLKVADPGFGVKGNVNNGLWWSAIWLVSFLLDMVYIKYVVEAYPCSGAERTLYQNFLALPILAVLLNVGVEKHSAFEAVNAPQSAWLAVLMTCFAGTALSFTGMSLRTELSATLFTVLGIVCKMMSSLLNEIFVEPERDLARLSCIAAVIISSSFYKQAPLR</sequence>
<dbReference type="AlphaFoldDB" id="Q00S81"/>
<dbReference type="KEGG" id="ota:OT_ostta19g00370"/>
<evidence type="ECO:0000313" key="3">
    <source>
        <dbReference type="Proteomes" id="UP000009170"/>
    </source>
</evidence>
<accession>Q00S81</accession>
<dbReference type="RefSeq" id="XP_003084316.1">
    <property type="nucleotide sequence ID" value="XM_003084268.1"/>
</dbReference>
<dbReference type="OrthoDB" id="417037at2759"/>
<evidence type="ECO:0000313" key="2">
    <source>
        <dbReference type="EMBL" id="CAL58381.1"/>
    </source>
</evidence>
<reference evidence="2 3" key="2">
    <citation type="journal article" date="2014" name="BMC Genomics">
        <title>An improved genome of the model marine alga Ostreococcus tauri unfolds by assessing Illumina de novo assemblies.</title>
        <authorList>
            <person name="Blanc-Mathieu R."/>
            <person name="Verhelst B."/>
            <person name="Derelle E."/>
            <person name="Rombauts S."/>
            <person name="Bouget F.Y."/>
            <person name="Carre I."/>
            <person name="Chateau A."/>
            <person name="Eyre-Walker A."/>
            <person name="Grimsley N."/>
            <person name="Moreau H."/>
            <person name="Piegu B."/>
            <person name="Rivals E."/>
            <person name="Schackwitz W."/>
            <person name="Van de Peer Y."/>
            <person name="Piganeau G."/>
        </authorList>
    </citation>
    <scope>NUCLEOTIDE SEQUENCE [LARGE SCALE GENOMIC DNA]</scope>
    <source>
        <strain evidence="3">OTTH 0595 / CCAP 157/2 / RCC745</strain>
    </source>
</reference>
<comment type="caution">
    <text evidence="2">The sequence shown here is derived from an EMBL/GenBank/DDBJ whole genome shotgun (WGS) entry which is preliminary data.</text>
</comment>
<name>Q00S81_OSTTA</name>
<dbReference type="EMBL" id="CAID01000019">
    <property type="protein sequence ID" value="CAL58381.1"/>
    <property type="molecule type" value="Genomic_DNA"/>
</dbReference>
<keyword evidence="3" id="KW-1185">Reference proteome</keyword>
<dbReference type="Proteomes" id="UP000009170">
    <property type="component" value="Unassembled WGS sequence"/>
</dbReference>
<evidence type="ECO:0000256" key="1">
    <source>
        <dbReference type="SAM" id="Phobius"/>
    </source>
</evidence>
<organism evidence="2 3">
    <name type="scientific">Ostreococcus tauri</name>
    <name type="common">Marine green alga</name>
    <dbReference type="NCBI Taxonomy" id="70448"/>
    <lineage>
        <taxon>Eukaryota</taxon>
        <taxon>Viridiplantae</taxon>
        <taxon>Chlorophyta</taxon>
        <taxon>Mamiellophyceae</taxon>
        <taxon>Mamiellales</taxon>
        <taxon>Bathycoccaceae</taxon>
        <taxon>Ostreococcus</taxon>
    </lineage>
</organism>
<feature type="transmembrane region" description="Helical" evidence="1">
    <location>
        <begin position="163"/>
        <end position="183"/>
    </location>
</feature>
<dbReference type="OMA" id="TIFRRQP"/>
<keyword evidence="1" id="KW-0472">Membrane</keyword>
<feature type="transmembrane region" description="Helical" evidence="1">
    <location>
        <begin position="228"/>
        <end position="249"/>
    </location>
</feature>
<gene>
    <name evidence="2" type="ORF">OT_ostta19g00370</name>
</gene>
<reference evidence="3" key="1">
    <citation type="journal article" date="2006" name="Proc. Natl. Acad. Sci. U.S.A.">
        <title>Genome analysis of the smallest free-living eukaryote Ostreococcus tauri unveils many unique features.</title>
        <authorList>
            <person name="Derelle E."/>
            <person name="Ferraz C."/>
            <person name="Rombauts S."/>
            <person name="Rouze P."/>
            <person name="Worden A.Z."/>
            <person name="Robbens S."/>
            <person name="Partensky F."/>
            <person name="Degroeve S."/>
            <person name="Echeynie S."/>
            <person name="Cooke R."/>
            <person name="Saeys Y."/>
            <person name="Wuyts J."/>
            <person name="Jabbari K."/>
            <person name="Bowler C."/>
            <person name="Panaud O."/>
            <person name="Piegu B."/>
            <person name="Ball S.G."/>
            <person name="Ral J.-P."/>
            <person name="Bouget F.-Y."/>
            <person name="Piganeau G."/>
            <person name="De Baets B."/>
            <person name="Picard A."/>
            <person name="Delseny M."/>
            <person name="Demaille J."/>
            <person name="Van de Peer Y."/>
            <person name="Moreau H."/>
        </authorList>
    </citation>
    <scope>NUCLEOTIDE SEQUENCE [LARGE SCALE GENOMIC DNA]</scope>
    <source>
        <strain evidence="3">OTTH 0595 / CCAP 157/2 / RCC745</strain>
    </source>
</reference>
<feature type="transmembrane region" description="Helical" evidence="1">
    <location>
        <begin position="70"/>
        <end position="89"/>
    </location>
</feature>
<feature type="transmembrane region" description="Helical" evidence="1">
    <location>
        <begin position="36"/>
        <end position="58"/>
    </location>
</feature>
<dbReference type="GeneID" id="9838441"/>
<dbReference type="InParanoid" id="Q00S81"/>
<proteinExistence type="predicted"/>
<feature type="transmembrane region" description="Helical" evidence="1">
    <location>
        <begin position="12"/>
        <end position="30"/>
    </location>
</feature>
<keyword evidence="1" id="KW-1133">Transmembrane helix</keyword>
<protein>
    <submittedName>
        <fullName evidence="2">Unnamed product</fullName>
    </submittedName>
</protein>
<feature type="transmembrane region" description="Helical" evidence="1">
    <location>
        <begin position="195"/>
        <end position="213"/>
    </location>
</feature>
<keyword evidence="1" id="KW-0812">Transmembrane</keyword>